<evidence type="ECO:0000313" key="2">
    <source>
        <dbReference type="Proteomes" id="UP000294546"/>
    </source>
</evidence>
<dbReference type="AlphaFoldDB" id="A0A4R1GSQ5"/>
<dbReference type="EMBL" id="SMFU01000007">
    <property type="protein sequence ID" value="TCK09259.1"/>
    <property type="molecule type" value="Genomic_DNA"/>
</dbReference>
<proteinExistence type="predicted"/>
<name>A0A4R1GSQ5_9GAMM</name>
<keyword evidence="2" id="KW-1185">Reference proteome</keyword>
<gene>
    <name evidence="1" type="ORF">CLV83_1364</name>
</gene>
<organism evidence="1 2">
    <name type="scientific">Marinobacterium mangrovicola</name>
    <dbReference type="NCBI Taxonomy" id="1476959"/>
    <lineage>
        <taxon>Bacteria</taxon>
        <taxon>Pseudomonadati</taxon>
        <taxon>Pseudomonadota</taxon>
        <taxon>Gammaproteobacteria</taxon>
        <taxon>Oceanospirillales</taxon>
        <taxon>Oceanospirillaceae</taxon>
        <taxon>Marinobacterium</taxon>
    </lineage>
</organism>
<reference evidence="1 2" key="1">
    <citation type="submission" date="2019-03" db="EMBL/GenBank/DDBJ databases">
        <title>Genomic Encyclopedia of Archaeal and Bacterial Type Strains, Phase II (KMG-II): from individual species to whole genera.</title>
        <authorList>
            <person name="Goeker M."/>
        </authorList>
    </citation>
    <scope>NUCLEOTIDE SEQUENCE [LARGE SCALE GENOMIC DNA]</scope>
    <source>
        <strain evidence="1 2">DSM 27697</strain>
    </source>
</reference>
<dbReference type="Proteomes" id="UP000294546">
    <property type="component" value="Unassembled WGS sequence"/>
</dbReference>
<dbReference type="RefSeq" id="WP_132289277.1">
    <property type="nucleotide sequence ID" value="NZ_SMFU01000007.1"/>
</dbReference>
<evidence type="ECO:0000313" key="1">
    <source>
        <dbReference type="EMBL" id="TCK09259.1"/>
    </source>
</evidence>
<dbReference type="OrthoDB" id="6089547at2"/>
<protein>
    <submittedName>
        <fullName evidence="1">Uncharacterized protein</fullName>
    </submittedName>
</protein>
<sequence length="107" mass="11632">MNTMTFRGHWHAVEGIALASALILFIGVSLTPSSEYAHSPSASALDNLSQTQTRRGTRTYINSGLTEETALMAGSSDELNRRRMRADATEMTVDGTAEVKGRPGRIY</sequence>
<accession>A0A4R1GSQ5</accession>
<comment type="caution">
    <text evidence="1">The sequence shown here is derived from an EMBL/GenBank/DDBJ whole genome shotgun (WGS) entry which is preliminary data.</text>
</comment>